<feature type="non-terminal residue" evidence="3">
    <location>
        <position position="76"/>
    </location>
</feature>
<dbReference type="SMART" id="SM00338">
    <property type="entry name" value="BRLZ"/>
    <property type="match status" value="1"/>
</dbReference>
<feature type="region of interest" description="Disordered" evidence="1">
    <location>
        <begin position="1"/>
        <end position="27"/>
    </location>
</feature>
<protein>
    <recommendedName>
        <fullName evidence="2">BZIP domain-containing protein</fullName>
    </recommendedName>
</protein>
<dbReference type="Gene3D" id="1.20.5.170">
    <property type="match status" value="1"/>
</dbReference>
<dbReference type="InterPro" id="IPR046347">
    <property type="entry name" value="bZIP_sf"/>
</dbReference>
<proteinExistence type="predicted"/>
<dbReference type="GO" id="GO:0003700">
    <property type="term" value="F:DNA-binding transcription factor activity"/>
    <property type="evidence" value="ECO:0007669"/>
    <property type="project" value="InterPro"/>
</dbReference>
<accession>A0AAD5JWI3</accession>
<dbReference type="EMBL" id="JAIXMP010000020">
    <property type="protein sequence ID" value="KAI9257336.1"/>
    <property type="molecule type" value="Genomic_DNA"/>
</dbReference>
<name>A0AAD5JWI3_9FUNG</name>
<evidence type="ECO:0000256" key="1">
    <source>
        <dbReference type="SAM" id="MobiDB-lite"/>
    </source>
</evidence>
<dbReference type="Proteomes" id="UP001209540">
    <property type="component" value="Unassembled WGS sequence"/>
</dbReference>
<dbReference type="SUPFAM" id="SSF57959">
    <property type="entry name" value="Leucine zipper domain"/>
    <property type="match status" value="1"/>
</dbReference>
<keyword evidence="4" id="KW-1185">Reference proteome</keyword>
<reference evidence="3" key="2">
    <citation type="submission" date="2023-02" db="EMBL/GenBank/DDBJ databases">
        <authorList>
            <consortium name="DOE Joint Genome Institute"/>
            <person name="Mondo S.J."/>
            <person name="Chang Y."/>
            <person name="Wang Y."/>
            <person name="Ahrendt S."/>
            <person name="Andreopoulos W."/>
            <person name="Barry K."/>
            <person name="Beard J."/>
            <person name="Benny G.L."/>
            <person name="Blankenship S."/>
            <person name="Bonito G."/>
            <person name="Cuomo C."/>
            <person name="Desiro A."/>
            <person name="Gervers K.A."/>
            <person name="Hundley H."/>
            <person name="Kuo A."/>
            <person name="LaButti K."/>
            <person name="Lang B.F."/>
            <person name="Lipzen A."/>
            <person name="O'Donnell K."/>
            <person name="Pangilinan J."/>
            <person name="Reynolds N."/>
            <person name="Sandor L."/>
            <person name="Smith M.W."/>
            <person name="Tsang A."/>
            <person name="Grigoriev I.V."/>
            <person name="Stajich J.E."/>
            <person name="Spatafora J.W."/>
        </authorList>
    </citation>
    <scope>NUCLEOTIDE SEQUENCE</scope>
    <source>
        <strain evidence="3">RSA 2281</strain>
    </source>
</reference>
<evidence type="ECO:0000313" key="3">
    <source>
        <dbReference type="EMBL" id="KAI9257336.1"/>
    </source>
</evidence>
<sequence>SLQERRQRNKAASAKYRAKKNQQHGEMRSLIASLTKENELLLRQLDHIKRENGRLKATCDRLRGKKVAANILKRFL</sequence>
<evidence type="ECO:0000313" key="4">
    <source>
        <dbReference type="Proteomes" id="UP001209540"/>
    </source>
</evidence>
<gene>
    <name evidence="3" type="ORF">BDA99DRAFT_427539</name>
</gene>
<organism evidence="3 4">
    <name type="scientific">Phascolomyces articulosus</name>
    <dbReference type="NCBI Taxonomy" id="60185"/>
    <lineage>
        <taxon>Eukaryota</taxon>
        <taxon>Fungi</taxon>
        <taxon>Fungi incertae sedis</taxon>
        <taxon>Mucoromycota</taxon>
        <taxon>Mucoromycotina</taxon>
        <taxon>Mucoromycetes</taxon>
        <taxon>Mucorales</taxon>
        <taxon>Lichtheimiaceae</taxon>
        <taxon>Phascolomyces</taxon>
    </lineage>
</organism>
<dbReference type="AlphaFoldDB" id="A0AAD5JWI3"/>
<dbReference type="Pfam" id="PF07716">
    <property type="entry name" value="bZIP_2"/>
    <property type="match status" value="1"/>
</dbReference>
<feature type="non-terminal residue" evidence="3">
    <location>
        <position position="1"/>
    </location>
</feature>
<dbReference type="PROSITE" id="PS00036">
    <property type="entry name" value="BZIP_BASIC"/>
    <property type="match status" value="1"/>
</dbReference>
<evidence type="ECO:0000259" key="2">
    <source>
        <dbReference type="PROSITE" id="PS50217"/>
    </source>
</evidence>
<dbReference type="PROSITE" id="PS50217">
    <property type="entry name" value="BZIP"/>
    <property type="match status" value="1"/>
</dbReference>
<dbReference type="InterPro" id="IPR004827">
    <property type="entry name" value="bZIP"/>
</dbReference>
<reference evidence="3" key="1">
    <citation type="journal article" date="2022" name="IScience">
        <title>Evolution of zygomycete secretomes and the origins of terrestrial fungal ecologies.</title>
        <authorList>
            <person name="Chang Y."/>
            <person name="Wang Y."/>
            <person name="Mondo S."/>
            <person name="Ahrendt S."/>
            <person name="Andreopoulos W."/>
            <person name="Barry K."/>
            <person name="Beard J."/>
            <person name="Benny G.L."/>
            <person name="Blankenship S."/>
            <person name="Bonito G."/>
            <person name="Cuomo C."/>
            <person name="Desiro A."/>
            <person name="Gervers K.A."/>
            <person name="Hundley H."/>
            <person name="Kuo A."/>
            <person name="LaButti K."/>
            <person name="Lang B.F."/>
            <person name="Lipzen A."/>
            <person name="O'Donnell K."/>
            <person name="Pangilinan J."/>
            <person name="Reynolds N."/>
            <person name="Sandor L."/>
            <person name="Smith M.E."/>
            <person name="Tsang A."/>
            <person name="Grigoriev I.V."/>
            <person name="Stajich J.E."/>
            <person name="Spatafora J.W."/>
        </authorList>
    </citation>
    <scope>NUCLEOTIDE SEQUENCE</scope>
    <source>
        <strain evidence="3">RSA 2281</strain>
    </source>
</reference>
<comment type="caution">
    <text evidence="3">The sequence shown here is derived from an EMBL/GenBank/DDBJ whole genome shotgun (WGS) entry which is preliminary data.</text>
</comment>
<feature type="domain" description="BZIP" evidence="2">
    <location>
        <begin position="1"/>
        <end position="62"/>
    </location>
</feature>